<dbReference type="KEGG" id="nah:F5544_28760"/>
<evidence type="ECO:0000256" key="1">
    <source>
        <dbReference type="SAM" id="MobiDB-lite"/>
    </source>
</evidence>
<feature type="region of interest" description="Disordered" evidence="1">
    <location>
        <begin position="65"/>
        <end position="85"/>
    </location>
</feature>
<reference evidence="2 3" key="1">
    <citation type="journal article" date="2019" name="ACS Chem. Biol.">
        <title>Identification and Mobilization of a Cryptic Antibiotic Biosynthesis Gene Locus from a Human-Pathogenic Nocardia Isolate.</title>
        <authorList>
            <person name="Herisse M."/>
            <person name="Ishida K."/>
            <person name="Porter J.L."/>
            <person name="Howden B."/>
            <person name="Hertweck C."/>
            <person name="Stinear T.P."/>
            <person name="Pidot S.J."/>
        </authorList>
    </citation>
    <scope>NUCLEOTIDE SEQUENCE [LARGE SCALE GENOMIC DNA]</scope>
    <source>
        <strain evidence="2 3">AUSMDU00012717</strain>
    </source>
</reference>
<organism evidence="2 3">
    <name type="scientific">Nocardia arthritidis</name>
    <dbReference type="NCBI Taxonomy" id="228602"/>
    <lineage>
        <taxon>Bacteria</taxon>
        <taxon>Bacillati</taxon>
        <taxon>Actinomycetota</taxon>
        <taxon>Actinomycetes</taxon>
        <taxon>Mycobacteriales</taxon>
        <taxon>Nocardiaceae</taxon>
        <taxon>Nocardia</taxon>
    </lineage>
</organism>
<accession>A0A6G9YKZ5</accession>
<name>A0A6G9YKZ5_9NOCA</name>
<evidence type="ECO:0000313" key="2">
    <source>
        <dbReference type="EMBL" id="QIS13603.1"/>
    </source>
</evidence>
<sequence>MHDESNVAQARVFHELLTVEAAALQSALRATVTKRGMPRHVTERRRLERDLREVRRCLDQLRGSFPELADGRRGPDLISPAEGGR</sequence>
<evidence type="ECO:0000313" key="3">
    <source>
        <dbReference type="Proteomes" id="UP000503540"/>
    </source>
</evidence>
<keyword evidence="3" id="KW-1185">Reference proteome</keyword>
<dbReference type="RefSeq" id="WP_167476119.1">
    <property type="nucleotide sequence ID" value="NZ_CP046172.1"/>
</dbReference>
<gene>
    <name evidence="2" type="ORF">F5544_28760</name>
</gene>
<dbReference type="Proteomes" id="UP000503540">
    <property type="component" value="Chromosome"/>
</dbReference>
<dbReference type="AlphaFoldDB" id="A0A6G9YKZ5"/>
<proteinExistence type="predicted"/>
<dbReference type="EMBL" id="CP046172">
    <property type="protein sequence ID" value="QIS13603.1"/>
    <property type="molecule type" value="Genomic_DNA"/>
</dbReference>
<protein>
    <submittedName>
        <fullName evidence="2">Uncharacterized protein</fullName>
    </submittedName>
</protein>